<dbReference type="SUPFAM" id="SSF49723">
    <property type="entry name" value="Lipase/lipooxygenase domain (PLAT/LH2 domain)"/>
    <property type="match status" value="3"/>
</dbReference>
<dbReference type="SUPFAM" id="SSF48484">
    <property type="entry name" value="Lipoxigenase"/>
    <property type="match status" value="3"/>
</dbReference>
<dbReference type="SMART" id="SM00308">
    <property type="entry name" value="LH2"/>
    <property type="match status" value="3"/>
</dbReference>
<evidence type="ECO:0000256" key="3">
    <source>
        <dbReference type="ARBA" id="ARBA00009419"/>
    </source>
</evidence>
<feature type="region of interest" description="Disordered" evidence="17">
    <location>
        <begin position="1763"/>
        <end position="1802"/>
    </location>
</feature>
<dbReference type="Gene3D" id="2.60.60.20">
    <property type="entry name" value="PLAT/LH2 domain"/>
    <property type="match status" value="3"/>
</dbReference>
<evidence type="ECO:0000256" key="2">
    <source>
        <dbReference type="ARBA" id="ARBA00004496"/>
    </source>
</evidence>
<dbReference type="PRINTS" id="PR00087">
    <property type="entry name" value="LIPOXYGENASE"/>
</dbReference>
<evidence type="ECO:0000256" key="1">
    <source>
        <dbReference type="ARBA" id="ARBA00001962"/>
    </source>
</evidence>
<feature type="domain" description="PLAT" evidence="18">
    <location>
        <begin position="1581"/>
        <end position="1709"/>
    </location>
</feature>
<dbReference type="InterPro" id="IPR027433">
    <property type="entry name" value="Lipoxygenase_dom_3"/>
</dbReference>
<evidence type="ECO:0000259" key="19">
    <source>
        <dbReference type="PROSITE" id="PS51393"/>
    </source>
</evidence>
<evidence type="ECO:0000256" key="9">
    <source>
        <dbReference type="ARBA" id="ARBA00022964"/>
    </source>
</evidence>
<dbReference type="Pfam" id="PF01477">
    <property type="entry name" value="PLAT"/>
    <property type="match status" value="3"/>
</dbReference>
<evidence type="ECO:0000256" key="16">
    <source>
        <dbReference type="RuleBase" id="RU003975"/>
    </source>
</evidence>
<dbReference type="GO" id="GO:0031408">
    <property type="term" value="P:oxylipin biosynthetic process"/>
    <property type="evidence" value="ECO:0007669"/>
    <property type="project" value="UniProtKB-UniRule"/>
</dbReference>
<keyword evidence="13 16" id="KW-0275">Fatty acid biosynthesis</keyword>
<dbReference type="PROSITE" id="PS00081">
    <property type="entry name" value="LIPOXYGENASE_2"/>
    <property type="match status" value="3"/>
</dbReference>
<evidence type="ECO:0000256" key="12">
    <source>
        <dbReference type="ARBA" id="ARBA00023098"/>
    </source>
</evidence>
<sequence>MFGILNRGHKIKGTVVLMTKNVFDFNEFVSSTRGGIAGAAGGIFGAATDIVGGIVDGATAIFSRNIAIQLISATKTDGLGNGKIGKRTFLEKHLPSLPNLGDRQDAFNVYFEWDESFGIPGAFYIKNFMQSEFFLVSLTLEDIPNHGTIHFVCNSWVYNAKCYKRDRIFFVNKTYLPNETPTSLVKYRKEELENLRGDGKGERKEYDRIYDYDVYNDLGNPDKNKSLARPVLGGSSDFPYPRRGRTGRKSTRTDRNCEIPTNDTYIPRDENFGHLKSSDFLTYSIKALTQNVLPTFQKAFGFNNEFDTFEDVRGLFEGGVYLPTDVISKISPIPVLKEIFRTDGEQVLKFPPPHVIRVSKSAWMTDEEFGREMLAGVNPCLIQRLQEFPPKSNLDVTRYGDQTSTITKEQLEINLGGLTVEQALKGNKLFILDHHDAFIPYLERINDLPTAKCYATRTILFLKDDGTLKPLAIELSLPNPGGNGANSRVILPAEQGAENTIWLLAKAYVVVNDSCYHQLMSHWLNTHAVMEPFVIATNRHLSVLHPIYKLLLPHYRDTMNINGLARQSLINAGGVIERSFLPGEFAVEMSSAVYKNWVFTDQALPADLIKRGLATEDPSAPHGLRLVIEDYPYAVDGLEIWDTIQTWVKEYVSLYYPTNDAVKKDTELQAWWKEAVEKGHGDLKDKAWWPKLNTPQDLIHTCSIIIWIASALHAAVNFGQYPYGGFILNRGKGQKIKGTVVLMSKNVLDFNEIVSTANGGVVGVAGGIFGTANKVVGGIVDGATAIFSRNIAIQLISATKTDGLGNGKVGKQTFLEKHLPSLPTLGDRQDAFSVYFEWDESFGIPGAFYIKNFMQSEFFLVSLTLEDIPNHGTIHFVCNSWVYNAKDYKKDRIFFANKNYVPSETPTPLVKYRKEELENLRGDGTGQRKESDRIYDYDVYNDLGNPDKSADLARPVLGGSSAYPYPRRGRTGRKATKTDPKSETPTSDTYIPRDENFGHLKSSDFLTYGIKSLSQNVLPQFQSAFGLNAEFDKFDDVRGLFEGGLYLPTDVISKISPIPVIKEIFRTDGEQVLKFPPPHVIKVSKSAWMTDEEFGREMLAGVNPCLIQRLQEFPPKSKLDASVYGDQTSTISKEHLEINLGGLTVEEALNGNRLFILDHHDAFLPYLRKINDLPTAKSYATRTILFLKDDGTLKPLAIELSLPHPRGDEFGAVSRVILPADQGAESTIWLLAKAYVVVNDSCYHQLMSHWLNTHATIEPFVIATNRHLSVLHPIYKLLLPHYRDTMNINGLARQSLINAGGIIEQSFLPGPFSVEMSSAVYKSWVFTDQALPADLLKRGMAVEDPSSPYGLRLVIDDYPYAVDGLEIWSAIQSWVKDYVSLYYATDDAIKKDTELQTWWKEAVEKAVNFGQYPYGGYILNRPTLTRRLLPEPGTKEYDELSSNHQKAYLRTITGKYEALVDLSVIEILSRHASDEVYLGQRDNPNWTDDTKALQAFQKFGNKLKEIENKISGRNTNSSLRNRVGPVQVPYTVLLPTSEEGVKGILNRSRKLKGSVVLMRKNVLDINAIKSAKSAAGIFRGAAGVVGGLVGTSVDTLTSCVGRSVALWLISATAADENGHGKVGKKTYLEGIITSIPTLGAGQCAFDIHFEWGTDMGIPGAFLIQNHMQVEFFLVSLTLEDIPNHGTMHFSCNSWVYNHRSYEKDRIFFANETYIPSETPGPLVRYREAELQTLRGNGVGKRKEWDRIYDYDVYNDLGQPDSSENLARPVLGGSVTYPYPRRGRTGRKPTKKDPNSEKRSDSFYVPRDESFGHLKSSDFLTYGVKAVSRNFLPQLRSSFDLNFAPKEFDSFEEVRELCEGGIKLPTDLLCKFSPLPVIKEIFRTDGESVLKFSVPHIIRVSKSAWMTDEEFAREMIAGVNPCVIRLLKDFPPQSKLDPSVYGNQTSKITKQHLEINLEGFTVDKAPYLNFCYSNRLFILDHHDVFMPFLRRLNELKTTKAYATRTILFLKDDGTLKPLVIELSLPHSDEQQRGANSKVILPANLGVESTIWLLAKAHVIVNDSCYHQLISHWLNTHAAIEPFVISTNRNLSVLHPIYKLLFPHYRDTMNINALARELLVNADGVIEQSFLGGKYAVEISSAAYKDWVFPDQALPTDLIKRGMAIKDSSSPNGLRLVIKDYPYAVDGLEIWNAIETWVHEYVWLYYVTDDAVKKDIELQAWWKEVVEKGHGDLKDKPWWPKLHTREELIRSCSTIIWIASAFHAAVNFGQYPYGGFILNRPTLSRRLIPEKGTPEYEEMAKNPQKAYLRTITPKYQALVDLTVIEILSRHASDEVYLGQRDNPNWTSDSRAIEAFKKFGKRLVEIETKISERNHDPNLKNRTGPAELPYTLLLPTSETGLTFRGIPNSISI</sequence>
<keyword evidence="4" id="KW-0963">Cytoplasm</keyword>
<dbReference type="GO" id="GO:0006633">
    <property type="term" value="P:fatty acid biosynthetic process"/>
    <property type="evidence" value="ECO:0007669"/>
    <property type="project" value="UniProtKB-KW"/>
</dbReference>
<evidence type="ECO:0000256" key="8">
    <source>
        <dbReference type="ARBA" id="ARBA00022832"/>
    </source>
</evidence>
<dbReference type="PANTHER" id="PTHR11771">
    <property type="entry name" value="LIPOXYGENASE"/>
    <property type="match status" value="1"/>
</dbReference>
<feature type="domain" description="PLAT" evidence="18">
    <location>
        <begin position="44"/>
        <end position="171"/>
    </location>
</feature>
<evidence type="ECO:0000256" key="11">
    <source>
        <dbReference type="ARBA" id="ARBA00023004"/>
    </source>
</evidence>
<evidence type="ECO:0000256" key="6">
    <source>
        <dbReference type="ARBA" id="ARBA00022723"/>
    </source>
</evidence>
<feature type="domain" description="Lipoxygenase" evidence="19">
    <location>
        <begin position="174"/>
        <end position="730"/>
    </location>
</feature>
<dbReference type="InterPro" id="IPR000907">
    <property type="entry name" value="LipOase"/>
</dbReference>
<dbReference type="GO" id="GO:0005737">
    <property type="term" value="C:cytoplasm"/>
    <property type="evidence" value="ECO:0007669"/>
    <property type="project" value="UniProtKB-SubCell"/>
</dbReference>
<dbReference type="PRINTS" id="PR00468">
    <property type="entry name" value="PLTLPOXGNASE"/>
</dbReference>
<feature type="compositionally biased region" description="Basic and acidic residues" evidence="17">
    <location>
        <begin position="1790"/>
        <end position="1802"/>
    </location>
</feature>
<feature type="domain" description="PLAT" evidence="18">
    <location>
        <begin position="769"/>
        <end position="896"/>
    </location>
</feature>
<evidence type="ECO:0000313" key="21">
    <source>
        <dbReference type="Proteomes" id="UP000501690"/>
    </source>
</evidence>
<dbReference type="Gene3D" id="1.20.245.10">
    <property type="entry name" value="Lipoxygenase-1, Domain 5"/>
    <property type="match status" value="4"/>
</dbReference>
<evidence type="ECO:0000256" key="4">
    <source>
        <dbReference type="ARBA" id="ARBA00022490"/>
    </source>
</evidence>
<dbReference type="InterPro" id="IPR036226">
    <property type="entry name" value="LipOase_C_sf"/>
</dbReference>
<dbReference type="FunFam" id="1.20.245.10:FF:000002">
    <property type="entry name" value="Lipoxygenase"/>
    <property type="match status" value="1"/>
</dbReference>
<dbReference type="PROSITE" id="PS00711">
    <property type="entry name" value="LIPOXYGENASE_1"/>
    <property type="match status" value="3"/>
</dbReference>
<keyword evidence="11 15" id="KW-0408">Iron</keyword>
<keyword evidence="8" id="KW-0276">Fatty acid metabolism</keyword>
<dbReference type="CDD" id="cd01751">
    <property type="entry name" value="PLAT_LH2"/>
    <property type="match status" value="3"/>
</dbReference>
<protein>
    <recommendedName>
        <fullName evidence="16">Lipoxygenase</fullName>
        <ecNumber evidence="16">1.13.11.-</ecNumber>
    </recommendedName>
</protein>
<feature type="domain" description="Lipoxygenase" evidence="19">
    <location>
        <begin position="1712"/>
        <end position="2409"/>
    </location>
</feature>
<dbReference type="PROSITE" id="PS50095">
    <property type="entry name" value="PLAT"/>
    <property type="match status" value="3"/>
</dbReference>
<keyword evidence="5 16" id="KW-0444">Lipid biosynthesis</keyword>
<dbReference type="InterPro" id="IPR001246">
    <property type="entry name" value="LipOase_plant"/>
</dbReference>
<feature type="region of interest" description="Disordered" evidence="17">
    <location>
        <begin position="950"/>
        <end position="994"/>
    </location>
</feature>
<dbReference type="InterPro" id="IPR001024">
    <property type="entry name" value="PLAT/LH2_dom"/>
</dbReference>
<dbReference type="InterPro" id="IPR042057">
    <property type="entry name" value="Lipoxy_PLAT/LH2"/>
</dbReference>
<evidence type="ECO:0000256" key="5">
    <source>
        <dbReference type="ARBA" id="ARBA00022516"/>
    </source>
</evidence>
<dbReference type="GO" id="GO:0016702">
    <property type="term" value="F:oxidoreductase activity, acting on single donors with incorporation of molecular oxygen, incorporation of two atoms of oxygen"/>
    <property type="evidence" value="ECO:0007669"/>
    <property type="project" value="InterPro"/>
</dbReference>
<keyword evidence="12" id="KW-0443">Lipid metabolism</keyword>
<reference evidence="20 21" key="1">
    <citation type="submission" date="2019-04" db="EMBL/GenBank/DDBJ databases">
        <title>An improved genome assembly and genetic linkage map for asparagus bean, Vigna unguiculata ssp. sesquipedialis.</title>
        <authorList>
            <person name="Xia Q."/>
            <person name="Zhang R."/>
            <person name="Dong Y."/>
        </authorList>
    </citation>
    <scope>NUCLEOTIDE SEQUENCE [LARGE SCALE GENOMIC DNA]</scope>
    <source>
        <tissue evidence="20">Leaf</tissue>
    </source>
</reference>
<dbReference type="Proteomes" id="UP000501690">
    <property type="component" value="Linkage Group LG8"/>
</dbReference>
<dbReference type="EC" id="1.13.11.-" evidence="16"/>
<keyword evidence="9 15" id="KW-0223">Dioxygenase</keyword>
<dbReference type="InterPro" id="IPR020833">
    <property type="entry name" value="LipOase_Fe_BS"/>
</dbReference>
<keyword evidence="10 15" id="KW-0560">Oxidoreductase</keyword>
<evidence type="ECO:0000256" key="7">
    <source>
        <dbReference type="ARBA" id="ARBA00022767"/>
    </source>
</evidence>
<evidence type="ECO:0000256" key="15">
    <source>
        <dbReference type="RuleBase" id="RU003974"/>
    </source>
</evidence>
<evidence type="ECO:0000256" key="14">
    <source>
        <dbReference type="PROSITE-ProRule" id="PRU00152"/>
    </source>
</evidence>
<name>A0A4D6MNU1_VIGUN</name>
<keyword evidence="21" id="KW-1185">Reference proteome</keyword>
<evidence type="ECO:0000256" key="13">
    <source>
        <dbReference type="ARBA" id="ARBA00023160"/>
    </source>
</evidence>
<dbReference type="InterPro" id="IPR013819">
    <property type="entry name" value="LipOase_C"/>
</dbReference>
<evidence type="ECO:0000256" key="17">
    <source>
        <dbReference type="SAM" id="MobiDB-lite"/>
    </source>
</evidence>
<dbReference type="Pfam" id="PF00305">
    <property type="entry name" value="Lipoxygenase"/>
    <property type="match status" value="3"/>
</dbReference>
<keyword evidence="7 16" id="KW-0925">Oxylipin biosynthesis</keyword>
<dbReference type="EMBL" id="CP039352">
    <property type="protein sequence ID" value="QCE02434.1"/>
    <property type="molecule type" value="Genomic_DNA"/>
</dbReference>
<evidence type="ECO:0000259" key="18">
    <source>
        <dbReference type="PROSITE" id="PS50095"/>
    </source>
</evidence>
<evidence type="ECO:0000313" key="20">
    <source>
        <dbReference type="EMBL" id="QCE02434.1"/>
    </source>
</evidence>
<organism evidence="20 21">
    <name type="scientific">Vigna unguiculata</name>
    <name type="common">Cowpea</name>
    <dbReference type="NCBI Taxonomy" id="3917"/>
    <lineage>
        <taxon>Eukaryota</taxon>
        <taxon>Viridiplantae</taxon>
        <taxon>Streptophyta</taxon>
        <taxon>Embryophyta</taxon>
        <taxon>Tracheophyta</taxon>
        <taxon>Spermatophyta</taxon>
        <taxon>Magnoliopsida</taxon>
        <taxon>eudicotyledons</taxon>
        <taxon>Gunneridae</taxon>
        <taxon>Pentapetalae</taxon>
        <taxon>rosids</taxon>
        <taxon>fabids</taxon>
        <taxon>Fabales</taxon>
        <taxon>Fabaceae</taxon>
        <taxon>Papilionoideae</taxon>
        <taxon>50 kb inversion clade</taxon>
        <taxon>NPAAA clade</taxon>
        <taxon>indigoferoid/millettioid clade</taxon>
        <taxon>Phaseoleae</taxon>
        <taxon>Vigna</taxon>
    </lineage>
</organism>
<comment type="cofactor">
    <cofactor evidence="1 15">
        <name>Fe cation</name>
        <dbReference type="ChEBI" id="CHEBI:24875"/>
    </cofactor>
</comment>
<gene>
    <name evidence="20" type="ORF">DEO72_LG8g446</name>
</gene>
<comment type="similarity">
    <text evidence="3 15">Belongs to the lipoxygenase family.</text>
</comment>
<feature type="domain" description="Lipoxygenase" evidence="19">
    <location>
        <begin position="899"/>
        <end position="1550"/>
    </location>
</feature>
<comment type="subcellular location">
    <subcellularLocation>
        <location evidence="2">Cytoplasm</location>
    </subcellularLocation>
</comment>
<comment type="function">
    <text evidence="16">Plant lipoxygenase may be involved in a number of diverse aspects of plant physiology including growth and development, pest resistance, and senescence or responses to wounding.</text>
</comment>
<feature type="region of interest" description="Disordered" evidence="17">
    <location>
        <begin position="235"/>
        <end position="255"/>
    </location>
</feature>
<dbReference type="Gene3D" id="4.10.375.10">
    <property type="entry name" value="Lipoxygenase-1, Domain 2"/>
    <property type="match status" value="3"/>
</dbReference>
<dbReference type="GO" id="GO:0005506">
    <property type="term" value="F:iron ion binding"/>
    <property type="evidence" value="ECO:0007669"/>
    <property type="project" value="UniProtKB-ARBA"/>
</dbReference>
<dbReference type="UniPathway" id="UPA00382"/>
<accession>A0A4D6MNU1</accession>
<comment type="pathway">
    <text evidence="16">Lipid metabolism; oxylipin biosynthesis.</text>
</comment>
<comment type="caution">
    <text evidence="14">Lacks conserved residue(s) required for the propagation of feature annotation.</text>
</comment>
<dbReference type="Gene3D" id="3.10.450.60">
    <property type="match status" value="3"/>
</dbReference>
<proteinExistence type="inferred from homology"/>
<dbReference type="FunFam" id="4.10.375.10:FF:000001">
    <property type="entry name" value="Lipoxygenase"/>
    <property type="match status" value="3"/>
</dbReference>
<evidence type="ECO:0000256" key="10">
    <source>
        <dbReference type="ARBA" id="ARBA00023002"/>
    </source>
</evidence>
<dbReference type="Gene3D" id="4.10.372.10">
    <property type="entry name" value="Lipoxygenase-1, Domain 3"/>
    <property type="match status" value="3"/>
</dbReference>
<feature type="compositionally biased region" description="Basic residues" evidence="17">
    <location>
        <begin position="1780"/>
        <end position="1789"/>
    </location>
</feature>
<dbReference type="InterPro" id="IPR036392">
    <property type="entry name" value="PLAT/LH2_dom_sf"/>
</dbReference>
<dbReference type="GO" id="GO:0034440">
    <property type="term" value="P:lipid oxidation"/>
    <property type="evidence" value="ECO:0007669"/>
    <property type="project" value="InterPro"/>
</dbReference>
<dbReference type="FunFam" id="3.10.450.60:FF:000002">
    <property type="entry name" value="Lipoxygenase"/>
    <property type="match status" value="3"/>
</dbReference>
<dbReference type="InterPro" id="IPR020834">
    <property type="entry name" value="LipOase_CS"/>
</dbReference>
<keyword evidence="6 15" id="KW-0479">Metal-binding</keyword>
<dbReference type="PROSITE" id="PS51393">
    <property type="entry name" value="LIPOXYGENASE_3"/>
    <property type="match status" value="3"/>
</dbReference>